<evidence type="ECO:0000256" key="6">
    <source>
        <dbReference type="PROSITE-ProRule" id="PRU00433"/>
    </source>
</evidence>
<dbReference type="InterPro" id="IPR036909">
    <property type="entry name" value="Cyt_c-like_dom_sf"/>
</dbReference>
<dbReference type="InterPro" id="IPR009056">
    <property type="entry name" value="Cyt_c-like_dom"/>
</dbReference>
<keyword evidence="2 6" id="KW-0349">Heme</keyword>
<reference evidence="8 9" key="1">
    <citation type="submission" date="2018-03" db="EMBL/GenBank/DDBJ databases">
        <authorList>
            <person name="Nguyen K."/>
            <person name="Fouts D."/>
            <person name="Sutton G."/>
        </authorList>
    </citation>
    <scope>NUCLEOTIDE SEQUENCE [LARGE SCALE GENOMIC DNA]</scope>
    <source>
        <strain evidence="8 9">AU3578</strain>
    </source>
</reference>
<keyword evidence="1" id="KW-0813">Transport</keyword>
<dbReference type="PANTHER" id="PTHR11961">
    <property type="entry name" value="CYTOCHROME C"/>
    <property type="match status" value="1"/>
</dbReference>
<dbReference type="GO" id="GO:0009055">
    <property type="term" value="F:electron transfer activity"/>
    <property type="evidence" value="ECO:0007669"/>
    <property type="project" value="InterPro"/>
</dbReference>
<dbReference type="GO" id="GO:0046872">
    <property type="term" value="F:metal ion binding"/>
    <property type="evidence" value="ECO:0007669"/>
    <property type="project" value="UniProtKB-KW"/>
</dbReference>
<dbReference type="Gene3D" id="1.10.760.10">
    <property type="entry name" value="Cytochrome c-like domain"/>
    <property type="match status" value="1"/>
</dbReference>
<dbReference type="PROSITE" id="PS51007">
    <property type="entry name" value="CYTC"/>
    <property type="match status" value="1"/>
</dbReference>
<dbReference type="RefSeq" id="WP_046544057.1">
    <property type="nucleotide sequence ID" value="NZ_CADFFD010000025.1"/>
</dbReference>
<comment type="caution">
    <text evidence="8">The sequence shown here is derived from an EMBL/GenBank/DDBJ whole genome shotgun (WGS) entry which is preliminary data.</text>
</comment>
<name>A0AA45BCZ0_BURVI</name>
<evidence type="ECO:0000256" key="5">
    <source>
        <dbReference type="ARBA" id="ARBA00023004"/>
    </source>
</evidence>
<organism evidence="8 9">
    <name type="scientific">Burkholderia vietnamiensis</name>
    <dbReference type="NCBI Taxonomy" id="60552"/>
    <lineage>
        <taxon>Bacteria</taxon>
        <taxon>Pseudomonadati</taxon>
        <taxon>Pseudomonadota</taxon>
        <taxon>Betaproteobacteria</taxon>
        <taxon>Burkholderiales</taxon>
        <taxon>Burkholderiaceae</taxon>
        <taxon>Burkholderia</taxon>
        <taxon>Burkholderia cepacia complex</taxon>
    </lineage>
</organism>
<keyword evidence="3 6" id="KW-0479">Metal-binding</keyword>
<dbReference type="PRINTS" id="PR00604">
    <property type="entry name" value="CYTCHRMECIAB"/>
</dbReference>
<evidence type="ECO:0000256" key="4">
    <source>
        <dbReference type="ARBA" id="ARBA00022982"/>
    </source>
</evidence>
<dbReference type="InterPro" id="IPR002327">
    <property type="entry name" value="Cyt_c_1A/1B"/>
</dbReference>
<feature type="domain" description="Cytochrome c" evidence="7">
    <location>
        <begin position="27"/>
        <end position="127"/>
    </location>
</feature>
<gene>
    <name evidence="8" type="ORF">C6T65_15955</name>
</gene>
<evidence type="ECO:0000313" key="8">
    <source>
        <dbReference type="EMBL" id="PRH41322.1"/>
    </source>
</evidence>
<dbReference type="Proteomes" id="UP000237632">
    <property type="component" value="Unassembled WGS sequence"/>
</dbReference>
<protein>
    <submittedName>
        <fullName evidence="8">Cytochrome C</fullName>
    </submittedName>
</protein>
<evidence type="ECO:0000256" key="2">
    <source>
        <dbReference type="ARBA" id="ARBA00022617"/>
    </source>
</evidence>
<keyword evidence="4" id="KW-0249">Electron transport</keyword>
<dbReference type="EMBL" id="PVHK01000116">
    <property type="protein sequence ID" value="PRH41322.1"/>
    <property type="molecule type" value="Genomic_DNA"/>
</dbReference>
<evidence type="ECO:0000256" key="3">
    <source>
        <dbReference type="ARBA" id="ARBA00022723"/>
    </source>
</evidence>
<dbReference type="AlphaFoldDB" id="A0AA45BCZ0"/>
<proteinExistence type="predicted"/>
<sequence>MISPLRPPTILATLVTFAFGGPVRAEGDLMRGAQAARECMACHSFAPGRHMTGPSLANVWGRKAGTAAGFQRYSDALKRSGLVWDKEHLDAWLKDPAARVPGNAMDFPGIADARTRADLLAYLEAVSGGRVSVPDQGLPNLKAAGAASQLTAIHYCGDTYRLSTADGKLHTFWEFNLRFKTDGSVDGPRPGTPVLVGTGMRGDRAAVIFSRPEEISGFIRRQCT</sequence>
<dbReference type="SUPFAM" id="SSF46626">
    <property type="entry name" value="Cytochrome c"/>
    <property type="match status" value="1"/>
</dbReference>
<keyword evidence="5 6" id="KW-0408">Iron</keyword>
<evidence type="ECO:0000259" key="7">
    <source>
        <dbReference type="PROSITE" id="PS51007"/>
    </source>
</evidence>
<accession>A0AA45BCZ0</accession>
<dbReference type="GO" id="GO:0020037">
    <property type="term" value="F:heme binding"/>
    <property type="evidence" value="ECO:0007669"/>
    <property type="project" value="InterPro"/>
</dbReference>
<evidence type="ECO:0000256" key="1">
    <source>
        <dbReference type="ARBA" id="ARBA00022448"/>
    </source>
</evidence>
<evidence type="ECO:0000313" key="9">
    <source>
        <dbReference type="Proteomes" id="UP000237632"/>
    </source>
</evidence>